<comment type="caution">
    <text evidence="2">The sequence shown here is derived from an EMBL/GenBank/DDBJ whole genome shotgun (WGS) entry which is preliminary data.</text>
</comment>
<dbReference type="EMBL" id="JALGBH010000002">
    <property type="protein sequence ID" value="MCJ0742983.1"/>
    <property type="molecule type" value="Genomic_DNA"/>
</dbReference>
<feature type="transmembrane region" description="Helical" evidence="1">
    <location>
        <begin position="7"/>
        <end position="25"/>
    </location>
</feature>
<feature type="transmembrane region" description="Helical" evidence="1">
    <location>
        <begin position="31"/>
        <end position="49"/>
    </location>
</feature>
<sequence>MPKNFHVKVPLTFIWIGFICAISFMEAWLKFQAPGITVTLGLGIGKLVFSALNKMEWIFAIAILTEQVYLRKKILIKDNLFYFIPLIILFIQTVWILPALDLRAEALIKGQALTPSNLHIWYVGLEVLKTICLAVFGIKVYTKNI</sequence>
<keyword evidence="1" id="KW-1133">Transmembrane helix</keyword>
<gene>
    <name evidence="2" type="ORF">MMF97_09700</name>
</gene>
<keyword evidence="1" id="KW-0472">Membrane</keyword>
<evidence type="ECO:0008006" key="4">
    <source>
        <dbReference type="Google" id="ProtNLM"/>
    </source>
</evidence>
<accession>A0ABS9ZXE7</accession>
<keyword evidence="1" id="KW-0812">Transmembrane</keyword>
<organism evidence="2 3">
    <name type="scientific">Pedobacter montanisoli</name>
    <dbReference type="NCBI Taxonomy" id="2923277"/>
    <lineage>
        <taxon>Bacteria</taxon>
        <taxon>Pseudomonadati</taxon>
        <taxon>Bacteroidota</taxon>
        <taxon>Sphingobacteriia</taxon>
        <taxon>Sphingobacteriales</taxon>
        <taxon>Sphingobacteriaceae</taxon>
        <taxon>Pedobacter</taxon>
    </lineage>
</organism>
<reference evidence="2" key="1">
    <citation type="submission" date="2022-03" db="EMBL/GenBank/DDBJ databases">
        <authorList>
            <person name="Woo C.Y."/>
        </authorList>
    </citation>
    <scope>NUCLEOTIDE SEQUENCE</scope>
    <source>
        <strain evidence="2">CYS-01</strain>
    </source>
</reference>
<protein>
    <recommendedName>
        <fullName evidence="4">DUF4149 domain-containing protein</fullName>
    </recommendedName>
</protein>
<name>A0ABS9ZXE7_9SPHI</name>
<evidence type="ECO:0000313" key="2">
    <source>
        <dbReference type="EMBL" id="MCJ0742983.1"/>
    </source>
</evidence>
<proteinExistence type="predicted"/>
<evidence type="ECO:0000256" key="1">
    <source>
        <dbReference type="SAM" id="Phobius"/>
    </source>
</evidence>
<feature type="transmembrane region" description="Helical" evidence="1">
    <location>
        <begin position="80"/>
        <end position="100"/>
    </location>
</feature>
<dbReference type="Proteomes" id="UP001165460">
    <property type="component" value="Unassembled WGS sequence"/>
</dbReference>
<dbReference type="RefSeq" id="WP_243361941.1">
    <property type="nucleotide sequence ID" value="NZ_JALGBH010000002.1"/>
</dbReference>
<evidence type="ECO:0000313" key="3">
    <source>
        <dbReference type="Proteomes" id="UP001165460"/>
    </source>
</evidence>
<feature type="transmembrane region" description="Helical" evidence="1">
    <location>
        <begin position="120"/>
        <end position="141"/>
    </location>
</feature>
<keyword evidence="3" id="KW-1185">Reference proteome</keyword>